<feature type="binding site" evidence="8">
    <location>
        <position position="252"/>
    </location>
    <ligand>
        <name>substrate</name>
    </ligand>
</feature>
<evidence type="ECO:0000256" key="7">
    <source>
        <dbReference type="PIRSR" id="PIRSR618044-1"/>
    </source>
</evidence>
<dbReference type="InterPro" id="IPR018044">
    <property type="entry name" value="Peptidase_S11"/>
</dbReference>
<dbReference type="SUPFAM" id="SSF56601">
    <property type="entry name" value="beta-lactamase/transpeptidase-like"/>
    <property type="match status" value="1"/>
</dbReference>
<keyword evidence="5" id="KW-0573">Peptidoglycan synthesis</keyword>
<gene>
    <name evidence="11" type="ORF">COT91_02540</name>
</gene>
<evidence type="ECO:0000259" key="10">
    <source>
        <dbReference type="Pfam" id="PF00768"/>
    </source>
</evidence>
<accession>A0A2H0VDP7</accession>
<dbReference type="GO" id="GO:0008360">
    <property type="term" value="P:regulation of cell shape"/>
    <property type="evidence" value="ECO:0007669"/>
    <property type="project" value="UniProtKB-KW"/>
</dbReference>
<evidence type="ECO:0000313" key="11">
    <source>
        <dbReference type="EMBL" id="PIR97228.1"/>
    </source>
</evidence>
<dbReference type="GO" id="GO:0009252">
    <property type="term" value="P:peptidoglycan biosynthetic process"/>
    <property type="evidence" value="ECO:0007669"/>
    <property type="project" value="UniProtKB-KW"/>
</dbReference>
<keyword evidence="4" id="KW-0133">Cell shape</keyword>
<dbReference type="PANTHER" id="PTHR21581:SF6">
    <property type="entry name" value="TRAFFICKING PROTEIN PARTICLE COMPLEX SUBUNIT 12"/>
    <property type="match status" value="1"/>
</dbReference>
<dbReference type="InterPro" id="IPR001967">
    <property type="entry name" value="Peptidase_S11_N"/>
</dbReference>
<reference evidence="12" key="1">
    <citation type="submission" date="2017-09" db="EMBL/GenBank/DDBJ databases">
        <title>Depth-based differentiation of microbial function through sediment-hosted aquifers and enrichment of novel symbionts in the deep terrestrial subsurface.</title>
        <authorList>
            <person name="Probst A.J."/>
            <person name="Ladd B."/>
            <person name="Jarett J.K."/>
            <person name="Geller-Mcgrath D.E."/>
            <person name="Sieber C.M.K."/>
            <person name="Emerson J.B."/>
            <person name="Anantharaman K."/>
            <person name="Thomas B.C."/>
            <person name="Malmstrom R."/>
            <person name="Stieglmeier M."/>
            <person name="Klingl A."/>
            <person name="Woyke T."/>
            <person name="Ryan C.M."/>
            <person name="Banfield J.F."/>
        </authorList>
    </citation>
    <scope>NUCLEOTIDE SEQUENCE [LARGE SCALE GENOMIC DNA]</scope>
</reference>
<dbReference type="GO" id="GO:0071555">
    <property type="term" value="P:cell wall organization"/>
    <property type="evidence" value="ECO:0007669"/>
    <property type="project" value="UniProtKB-KW"/>
</dbReference>
<evidence type="ECO:0000256" key="6">
    <source>
        <dbReference type="ARBA" id="ARBA00023316"/>
    </source>
</evidence>
<evidence type="ECO:0000256" key="2">
    <source>
        <dbReference type="ARBA" id="ARBA00022729"/>
    </source>
</evidence>
<sequence>MSEKRQLAILWISTLSVVAAIFFPVRQNLSEQAPVVSGVISSLPVVEEPIPKRIGEGDNLDLEAPIALAIDLNSQKILFEKNIDEFWHPASLTKLMTAIVVLNTVSFDEVVEIEAVDTDVAQPKMGLVIGERVTVETLLKGMLIASANDAANTLARVVTGSPERFVDLMNLMGKQLQLNNTRFKNTTGFDSDGQLTTAWDLKTLVFEFLKNEKLASIVQIDSTVVQSVDGGRRHWLTSSNKLVTRENILGVKTGFTEEALGNLIILAQDHGNQILTVVLGSNNREAETLKLIDWVFSNYTF</sequence>
<dbReference type="PANTHER" id="PTHR21581">
    <property type="entry name" value="D-ALANYL-D-ALANINE CARBOXYPEPTIDASE"/>
    <property type="match status" value="1"/>
</dbReference>
<proteinExistence type="inferred from homology"/>
<dbReference type="Gene3D" id="3.40.710.10">
    <property type="entry name" value="DD-peptidase/beta-lactamase superfamily"/>
    <property type="match status" value="1"/>
</dbReference>
<evidence type="ECO:0000313" key="12">
    <source>
        <dbReference type="Proteomes" id="UP000230557"/>
    </source>
</evidence>
<feature type="active site" description="Proton acceptor" evidence="7">
    <location>
        <position position="94"/>
    </location>
</feature>
<comment type="similarity">
    <text evidence="1 9">Belongs to the peptidase S11 family.</text>
</comment>
<dbReference type="EMBL" id="PFAJ01000035">
    <property type="protein sequence ID" value="PIR97228.1"/>
    <property type="molecule type" value="Genomic_DNA"/>
</dbReference>
<name>A0A2H0VDP7_9BACT</name>
<dbReference type="Proteomes" id="UP000230557">
    <property type="component" value="Unassembled WGS sequence"/>
</dbReference>
<evidence type="ECO:0000256" key="4">
    <source>
        <dbReference type="ARBA" id="ARBA00022960"/>
    </source>
</evidence>
<keyword evidence="2" id="KW-0732">Signal</keyword>
<dbReference type="AlphaFoldDB" id="A0A2H0VDP7"/>
<keyword evidence="6" id="KW-0961">Cell wall biogenesis/degradation</keyword>
<evidence type="ECO:0000256" key="8">
    <source>
        <dbReference type="PIRSR" id="PIRSR618044-2"/>
    </source>
</evidence>
<dbReference type="GO" id="GO:0009002">
    <property type="term" value="F:serine-type D-Ala-D-Ala carboxypeptidase activity"/>
    <property type="evidence" value="ECO:0007669"/>
    <property type="project" value="InterPro"/>
</dbReference>
<organism evidence="11 12">
    <name type="scientific">Candidatus Doudnabacteria bacterium CG10_big_fil_rev_8_21_14_0_10_41_10</name>
    <dbReference type="NCBI Taxonomy" id="1974551"/>
    <lineage>
        <taxon>Bacteria</taxon>
        <taxon>Candidatus Doudnaibacteriota</taxon>
    </lineage>
</organism>
<feature type="active site" evidence="7">
    <location>
        <position position="146"/>
    </location>
</feature>
<dbReference type="InterPro" id="IPR012338">
    <property type="entry name" value="Beta-lactam/transpept-like"/>
</dbReference>
<comment type="caution">
    <text evidence="11">The sequence shown here is derived from an EMBL/GenBank/DDBJ whole genome shotgun (WGS) entry which is preliminary data.</text>
</comment>
<evidence type="ECO:0000256" key="3">
    <source>
        <dbReference type="ARBA" id="ARBA00022801"/>
    </source>
</evidence>
<protein>
    <recommendedName>
        <fullName evidence="10">Peptidase S11 D-alanyl-D-alanine carboxypeptidase A N-terminal domain-containing protein</fullName>
    </recommendedName>
</protein>
<feature type="domain" description="Peptidase S11 D-alanyl-D-alanine carboxypeptidase A N-terminal" evidence="10">
    <location>
        <begin position="61"/>
        <end position="282"/>
    </location>
</feature>
<evidence type="ECO:0000256" key="1">
    <source>
        <dbReference type="ARBA" id="ARBA00007164"/>
    </source>
</evidence>
<keyword evidence="3" id="KW-0378">Hydrolase</keyword>
<feature type="active site" description="Acyl-ester intermediate" evidence="7">
    <location>
        <position position="91"/>
    </location>
</feature>
<dbReference type="Pfam" id="PF00768">
    <property type="entry name" value="Peptidase_S11"/>
    <property type="match status" value="1"/>
</dbReference>
<evidence type="ECO:0000256" key="5">
    <source>
        <dbReference type="ARBA" id="ARBA00022984"/>
    </source>
</evidence>
<evidence type="ECO:0000256" key="9">
    <source>
        <dbReference type="RuleBase" id="RU004016"/>
    </source>
</evidence>
<dbReference type="GO" id="GO:0006508">
    <property type="term" value="P:proteolysis"/>
    <property type="evidence" value="ECO:0007669"/>
    <property type="project" value="InterPro"/>
</dbReference>
<dbReference type="PRINTS" id="PR00725">
    <property type="entry name" value="DADACBPTASE1"/>
</dbReference>